<dbReference type="InterPro" id="IPR027417">
    <property type="entry name" value="P-loop_NTPase"/>
</dbReference>
<dbReference type="Proteomes" id="UP001230051">
    <property type="component" value="Unassembled WGS sequence"/>
</dbReference>
<organism evidence="8 9">
    <name type="scientific">Acipenser oxyrinchus oxyrinchus</name>
    <dbReference type="NCBI Taxonomy" id="40147"/>
    <lineage>
        <taxon>Eukaryota</taxon>
        <taxon>Metazoa</taxon>
        <taxon>Chordata</taxon>
        <taxon>Craniata</taxon>
        <taxon>Vertebrata</taxon>
        <taxon>Euteleostomi</taxon>
        <taxon>Actinopterygii</taxon>
        <taxon>Chondrostei</taxon>
        <taxon>Acipenseriformes</taxon>
        <taxon>Acipenseridae</taxon>
        <taxon>Acipenser</taxon>
    </lineage>
</organism>
<evidence type="ECO:0000256" key="4">
    <source>
        <dbReference type="ARBA" id="ARBA00023136"/>
    </source>
</evidence>
<dbReference type="InterPro" id="IPR011990">
    <property type="entry name" value="TPR-like_helical_dom_sf"/>
</dbReference>
<dbReference type="Gene3D" id="1.25.40.1040">
    <property type="match status" value="1"/>
</dbReference>
<dbReference type="SMART" id="SM00176">
    <property type="entry name" value="RAN"/>
    <property type="match status" value="1"/>
</dbReference>
<evidence type="ECO:0000313" key="9">
    <source>
        <dbReference type="Proteomes" id="UP001230051"/>
    </source>
</evidence>
<dbReference type="InterPro" id="IPR041822">
    <property type="entry name" value="Rab33A/B"/>
</dbReference>
<dbReference type="GO" id="GO:0005525">
    <property type="term" value="F:GTP binding"/>
    <property type="evidence" value="ECO:0007669"/>
    <property type="project" value="UniProtKB-KW"/>
</dbReference>
<dbReference type="PRINTS" id="PR00449">
    <property type="entry name" value="RASTRNSFRMNG"/>
</dbReference>
<feature type="non-terminal residue" evidence="8">
    <location>
        <position position="429"/>
    </location>
</feature>
<evidence type="ECO:0000256" key="2">
    <source>
        <dbReference type="ARBA" id="ARBA00022741"/>
    </source>
</evidence>
<dbReference type="InterPro" id="IPR005225">
    <property type="entry name" value="Small_GTP-bd"/>
</dbReference>
<dbReference type="Pfam" id="PF13414">
    <property type="entry name" value="TPR_11"/>
    <property type="match status" value="1"/>
</dbReference>
<comment type="subcellular location">
    <subcellularLocation>
        <location evidence="7">Endomembrane system</location>
        <topology evidence="7">Lipid-anchor</topology>
    </subcellularLocation>
</comment>
<dbReference type="AlphaFoldDB" id="A0AAD8DCE1"/>
<keyword evidence="9" id="KW-1185">Reference proteome</keyword>
<dbReference type="Gene3D" id="3.40.50.300">
    <property type="entry name" value="P-loop containing nucleotide triphosphate hydrolases"/>
    <property type="match status" value="1"/>
</dbReference>
<evidence type="ECO:0000256" key="6">
    <source>
        <dbReference type="ARBA" id="ARBA00023289"/>
    </source>
</evidence>
<accession>A0AAD8DCE1</accession>
<dbReference type="CDD" id="cd04115">
    <property type="entry name" value="Rab33B_Rab33A"/>
    <property type="match status" value="1"/>
</dbReference>
<dbReference type="GO" id="GO:0003924">
    <property type="term" value="F:GTPase activity"/>
    <property type="evidence" value="ECO:0007669"/>
    <property type="project" value="InterPro"/>
</dbReference>
<protein>
    <recommendedName>
        <fullName evidence="10">RAB33B, member RAS oncogene family</fullName>
    </recommendedName>
</protein>
<keyword evidence="4" id="KW-0472">Membrane</keyword>
<evidence type="ECO:0000256" key="3">
    <source>
        <dbReference type="ARBA" id="ARBA00023134"/>
    </source>
</evidence>
<keyword evidence="6" id="KW-0636">Prenylation</keyword>
<dbReference type="PROSITE" id="PS51421">
    <property type="entry name" value="RAS"/>
    <property type="match status" value="1"/>
</dbReference>
<dbReference type="GO" id="GO:0012505">
    <property type="term" value="C:endomembrane system"/>
    <property type="evidence" value="ECO:0007669"/>
    <property type="project" value="UniProtKB-SubCell"/>
</dbReference>
<dbReference type="EMBL" id="JAGXEW010000009">
    <property type="protein sequence ID" value="KAK1167637.1"/>
    <property type="molecule type" value="Genomic_DNA"/>
</dbReference>
<dbReference type="SUPFAM" id="SSF48452">
    <property type="entry name" value="TPR-like"/>
    <property type="match status" value="1"/>
</dbReference>
<dbReference type="FunFam" id="3.40.50.300:FF:002685">
    <property type="entry name" value="RAB33A, member RAS oncogene family"/>
    <property type="match status" value="1"/>
</dbReference>
<comment type="caution">
    <text evidence="8">The sequence shown here is derived from an EMBL/GenBank/DDBJ whole genome shotgun (WGS) entry which is preliminary data.</text>
</comment>
<dbReference type="Pfam" id="PF00071">
    <property type="entry name" value="Ras"/>
    <property type="match status" value="1"/>
</dbReference>
<keyword evidence="3" id="KW-0342">GTP-binding</keyword>
<evidence type="ECO:0008006" key="10">
    <source>
        <dbReference type="Google" id="ProtNLM"/>
    </source>
</evidence>
<comment type="similarity">
    <text evidence="1">Belongs to the small GTPase superfamily. Rab family.</text>
</comment>
<proteinExistence type="inferred from homology"/>
<evidence type="ECO:0000256" key="5">
    <source>
        <dbReference type="ARBA" id="ARBA00023288"/>
    </source>
</evidence>
<name>A0AAD8DCE1_ACIOX</name>
<dbReference type="SMART" id="SM00173">
    <property type="entry name" value="RAS"/>
    <property type="match status" value="1"/>
</dbReference>
<sequence length="429" mass="49865">GWHVYGLLLRSDKKYDEAIKCYRNALKLDKDNLQVLRDLSLLQIQMRDLEGYRVSHDLVMYRCSTKTHIDHSTRRSVRIVCHVSIRQSLIPVADPTLLKETRYQLLQLRPTQRASWIGYAIAYHLLKDYDTALRLLEEFRKTQQYFQCSCLKIVLIYSFLRFQQIRSLDNHTPLSRLQNVFHLFLAVFSGICSLAAMAHNDNRNVYGSPARYHTRVSTQLHPEYDCLQTRIFKIIVIGDSNVGKTCLSYRFCGGKFLQNPEATIGVDFRERTVEIDGEKIKIQIWDTAGQERFRKSMVEHYYRNVHAVVFVYDITKLSTFESLPDWIEECARHSVSPSVPRIMVGNKCDLTDTCQISTSCAQRLADNYNLPLFETSAKDPSEKEHVDAIFMTLAYKLKNHKPLRLKQLPRESSMVHLSQEEDAQNPCLC</sequence>
<evidence type="ECO:0000313" key="8">
    <source>
        <dbReference type="EMBL" id="KAK1167637.1"/>
    </source>
</evidence>
<gene>
    <name evidence="8" type="ORF">AOXY_G10375</name>
</gene>
<evidence type="ECO:0000256" key="1">
    <source>
        <dbReference type="ARBA" id="ARBA00006270"/>
    </source>
</evidence>
<reference evidence="8" key="1">
    <citation type="submission" date="2022-02" db="EMBL/GenBank/DDBJ databases">
        <title>Atlantic sturgeon de novo genome assembly.</title>
        <authorList>
            <person name="Stock M."/>
            <person name="Klopp C."/>
            <person name="Guiguen Y."/>
            <person name="Cabau C."/>
            <person name="Parinello H."/>
            <person name="Santidrian Yebra-Pimentel E."/>
            <person name="Kuhl H."/>
            <person name="Dirks R.P."/>
            <person name="Guessner J."/>
            <person name="Wuertz S."/>
            <person name="Du K."/>
            <person name="Schartl M."/>
        </authorList>
    </citation>
    <scope>NUCLEOTIDE SEQUENCE</scope>
    <source>
        <strain evidence="8">STURGEONOMICS-FGT-2020</strain>
        <tissue evidence="8">Whole blood</tissue>
    </source>
</reference>
<keyword evidence="2" id="KW-0547">Nucleotide-binding</keyword>
<dbReference type="GO" id="GO:0032482">
    <property type="term" value="P:Rab protein signal transduction"/>
    <property type="evidence" value="ECO:0007669"/>
    <property type="project" value="InterPro"/>
</dbReference>
<dbReference type="SMART" id="SM00175">
    <property type="entry name" value="RAB"/>
    <property type="match status" value="1"/>
</dbReference>
<dbReference type="NCBIfam" id="TIGR00231">
    <property type="entry name" value="small_GTP"/>
    <property type="match status" value="1"/>
</dbReference>
<dbReference type="PANTHER" id="PTHR47978">
    <property type="match status" value="1"/>
</dbReference>
<dbReference type="InterPro" id="IPR001806">
    <property type="entry name" value="Small_GTPase"/>
</dbReference>
<dbReference type="SMART" id="SM00174">
    <property type="entry name" value="RHO"/>
    <property type="match status" value="1"/>
</dbReference>
<keyword evidence="5" id="KW-0449">Lipoprotein</keyword>
<dbReference type="PROSITE" id="PS51419">
    <property type="entry name" value="RAB"/>
    <property type="match status" value="1"/>
</dbReference>
<evidence type="ECO:0000256" key="7">
    <source>
        <dbReference type="ARBA" id="ARBA00037868"/>
    </source>
</evidence>
<dbReference type="SUPFAM" id="SSF52540">
    <property type="entry name" value="P-loop containing nucleoside triphosphate hydrolases"/>
    <property type="match status" value="1"/>
</dbReference>